<dbReference type="PANTHER" id="PTHR24173">
    <property type="entry name" value="ANKYRIN REPEAT CONTAINING"/>
    <property type="match status" value="1"/>
</dbReference>
<dbReference type="PROSITE" id="PS50297">
    <property type="entry name" value="ANK_REP_REGION"/>
    <property type="match status" value="2"/>
</dbReference>
<keyword evidence="2 3" id="KW-0040">ANK repeat</keyword>
<dbReference type="AlphaFoldDB" id="A0A2B4RRW8"/>
<dbReference type="PROSITE" id="PS50088">
    <property type="entry name" value="ANK_REPEAT"/>
    <property type="match status" value="3"/>
</dbReference>
<dbReference type="SMART" id="SM00248">
    <property type="entry name" value="ANK"/>
    <property type="match status" value="5"/>
</dbReference>
<dbReference type="InterPro" id="IPR036770">
    <property type="entry name" value="Ankyrin_rpt-contain_sf"/>
</dbReference>
<dbReference type="Pfam" id="PF12796">
    <property type="entry name" value="Ank_2"/>
    <property type="match status" value="1"/>
</dbReference>
<feature type="repeat" description="ANK" evidence="3">
    <location>
        <begin position="17"/>
        <end position="49"/>
    </location>
</feature>
<dbReference type="InterPro" id="IPR002110">
    <property type="entry name" value="Ankyrin_rpt"/>
</dbReference>
<dbReference type="EMBL" id="LSMT01000356">
    <property type="protein sequence ID" value="PFX19523.1"/>
    <property type="molecule type" value="Genomic_DNA"/>
</dbReference>
<evidence type="ECO:0000256" key="1">
    <source>
        <dbReference type="ARBA" id="ARBA00022737"/>
    </source>
</evidence>
<gene>
    <name evidence="4" type="primary">fem1b</name>
    <name evidence="4" type="ORF">AWC38_SpisGene16049</name>
</gene>
<evidence type="ECO:0000313" key="4">
    <source>
        <dbReference type="EMBL" id="PFX19523.1"/>
    </source>
</evidence>
<keyword evidence="1" id="KW-0677">Repeat</keyword>
<accession>A0A2B4RRW8</accession>
<evidence type="ECO:0000313" key="5">
    <source>
        <dbReference type="Proteomes" id="UP000225706"/>
    </source>
</evidence>
<reference evidence="5" key="1">
    <citation type="journal article" date="2017" name="bioRxiv">
        <title>Comparative analysis of the genomes of Stylophora pistillata and Acropora digitifera provides evidence for extensive differences between species of corals.</title>
        <authorList>
            <person name="Voolstra C.R."/>
            <person name="Li Y."/>
            <person name="Liew Y.J."/>
            <person name="Baumgarten S."/>
            <person name="Zoccola D."/>
            <person name="Flot J.-F."/>
            <person name="Tambutte S."/>
            <person name="Allemand D."/>
            <person name="Aranda M."/>
        </authorList>
    </citation>
    <scope>NUCLEOTIDE SEQUENCE [LARGE SCALE GENOMIC DNA]</scope>
</reference>
<dbReference type="Pfam" id="PF00023">
    <property type="entry name" value="Ank"/>
    <property type="match status" value="1"/>
</dbReference>
<feature type="repeat" description="ANK" evidence="3">
    <location>
        <begin position="59"/>
        <end position="91"/>
    </location>
</feature>
<protein>
    <submittedName>
        <fullName evidence="4">Protein fem-1-like B</fullName>
    </submittedName>
</protein>
<evidence type="ECO:0000256" key="3">
    <source>
        <dbReference type="PROSITE-ProRule" id="PRU00023"/>
    </source>
</evidence>
<comment type="caution">
    <text evidence="4">The sequence shown here is derived from an EMBL/GenBank/DDBJ whole genome shotgun (WGS) entry which is preliminary data.</text>
</comment>
<name>A0A2B4RRW8_STYPI</name>
<keyword evidence="5" id="KW-1185">Reference proteome</keyword>
<proteinExistence type="predicted"/>
<evidence type="ECO:0000256" key="2">
    <source>
        <dbReference type="ARBA" id="ARBA00023043"/>
    </source>
</evidence>
<dbReference type="SUPFAM" id="SSF48403">
    <property type="entry name" value="Ankyrin repeat"/>
    <property type="match status" value="1"/>
</dbReference>
<dbReference type="STRING" id="50429.A0A2B4RRW8"/>
<dbReference type="PANTHER" id="PTHR24173:SF74">
    <property type="entry name" value="ANKYRIN REPEAT DOMAIN-CONTAINING PROTEIN 16"/>
    <property type="match status" value="1"/>
</dbReference>
<sequence>MVEFTKGCQGETKDGDENATPLIIASRNGNLNSVKILLSYEADIEARGIVKANTDEAIEDCSPLWVAAATGHLNVMKLLIDHNADVDGRNATNSTPLRAAAYDGRLEILFILTALEHRCSNGNHIKAVFEKLTEKLERRKLQEGQEDEEIEKMLYCILSLLMIYTKFEVLEDNEDEMEEMIKYVQRILRLDIRNHEGNALLHLAVVDTNTMGIVCKPPCVNTTKLILHAGCDVNVVNIEGETPLHLAVTFMPGGKQEETLKQTLEILLDIGADTKLVNNKGQTPLDCCESDVTRRILSERGGLGAMNVDTRTVRKF</sequence>
<organism evidence="4 5">
    <name type="scientific">Stylophora pistillata</name>
    <name type="common">Smooth cauliflower coral</name>
    <dbReference type="NCBI Taxonomy" id="50429"/>
    <lineage>
        <taxon>Eukaryota</taxon>
        <taxon>Metazoa</taxon>
        <taxon>Cnidaria</taxon>
        <taxon>Anthozoa</taxon>
        <taxon>Hexacorallia</taxon>
        <taxon>Scleractinia</taxon>
        <taxon>Astrocoeniina</taxon>
        <taxon>Pocilloporidae</taxon>
        <taxon>Stylophora</taxon>
    </lineage>
</organism>
<dbReference type="Proteomes" id="UP000225706">
    <property type="component" value="Unassembled WGS sequence"/>
</dbReference>
<feature type="repeat" description="ANK" evidence="3">
    <location>
        <begin position="239"/>
        <end position="279"/>
    </location>
</feature>
<dbReference type="OrthoDB" id="3246549at2759"/>
<dbReference type="Gene3D" id="1.25.40.20">
    <property type="entry name" value="Ankyrin repeat-containing domain"/>
    <property type="match status" value="2"/>
</dbReference>